<keyword evidence="9" id="KW-1185">Reference proteome</keyword>
<dbReference type="PANTHER" id="PTHR31072:SF218">
    <property type="entry name" value="TRANSCRIPTION FACTOR TCP11-RELATED"/>
    <property type="match status" value="1"/>
</dbReference>
<evidence type="ECO:0000256" key="1">
    <source>
        <dbReference type="ARBA" id="ARBA00004123"/>
    </source>
</evidence>
<accession>A0ABP0XZE0</accession>
<dbReference type="InterPro" id="IPR005333">
    <property type="entry name" value="Transcription_factor_TCP"/>
</dbReference>
<sequence>MEAGNDQLQYHQNLRSATSFPLQLLEKKEYDNDPQPPLDIISKKPSPKRTSTKDRHTKVDGRGRRTRMPALCAARVFQLTRELGHKSDGETIEWLLQQAEPAVIAATGTGTIPANFNSLNTSLRRSATSISLPSQLRSSSYYHPGVMGFNSEAMTNNMTQPKEDHHYLHQSTTGLIPTTIPANFWMLSDANNQLLGGGGDSLWRVQSANNQNAALYRLGQPSGGNNLRLSNDLAAPLTLLPGKPLSLGPTAGGGRGTMNDDGHLNIYAAQDPPHGAAPDTASPNDNCCLCLSLLISSYIMYMV</sequence>
<dbReference type="EMBL" id="OZ021744">
    <property type="protein sequence ID" value="CAK9312291.1"/>
    <property type="molecule type" value="Genomic_DNA"/>
</dbReference>
<feature type="region of interest" description="Disordered" evidence="6">
    <location>
        <begin position="248"/>
        <end position="279"/>
    </location>
</feature>
<dbReference type="Pfam" id="PF03634">
    <property type="entry name" value="TCP"/>
    <property type="match status" value="1"/>
</dbReference>
<feature type="compositionally biased region" description="Basic and acidic residues" evidence="6">
    <location>
        <begin position="51"/>
        <end position="62"/>
    </location>
</feature>
<dbReference type="PROSITE" id="PS51369">
    <property type="entry name" value="TCP"/>
    <property type="match status" value="1"/>
</dbReference>
<keyword evidence="5" id="KW-0539">Nucleus</keyword>
<reference evidence="8 9" key="1">
    <citation type="submission" date="2024-03" db="EMBL/GenBank/DDBJ databases">
        <authorList>
            <person name="Gkanogiannis A."/>
            <person name="Becerra Lopez-Lavalle L."/>
        </authorList>
    </citation>
    <scope>NUCLEOTIDE SEQUENCE [LARGE SCALE GENOMIC DNA]</scope>
</reference>
<evidence type="ECO:0000256" key="5">
    <source>
        <dbReference type="ARBA" id="ARBA00023242"/>
    </source>
</evidence>
<organism evidence="8 9">
    <name type="scientific">Citrullus colocynthis</name>
    <name type="common">colocynth</name>
    <dbReference type="NCBI Taxonomy" id="252529"/>
    <lineage>
        <taxon>Eukaryota</taxon>
        <taxon>Viridiplantae</taxon>
        <taxon>Streptophyta</taxon>
        <taxon>Embryophyta</taxon>
        <taxon>Tracheophyta</taxon>
        <taxon>Spermatophyta</taxon>
        <taxon>Magnoliopsida</taxon>
        <taxon>eudicotyledons</taxon>
        <taxon>Gunneridae</taxon>
        <taxon>Pentapetalae</taxon>
        <taxon>rosids</taxon>
        <taxon>fabids</taxon>
        <taxon>Cucurbitales</taxon>
        <taxon>Cucurbitaceae</taxon>
        <taxon>Benincaseae</taxon>
        <taxon>Citrullus</taxon>
    </lineage>
</organism>
<dbReference type="InterPro" id="IPR017887">
    <property type="entry name" value="TF_TCP_subgr"/>
</dbReference>
<evidence type="ECO:0000256" key="2">
    <source>
        <dbReference type="ARBA" id="ARBA00023015"/>
    </source>
</evidence>
<name>A0ABP0XZE0_9ROSI</name>
<keyword evidence="3" id="KW-0238">DNA-binding</keyword>
<protein>
    <recommendedName>
        <fullName evidence="7">TCP domain-containing protein</fullName>
    </recommendedName>
</protein>
<feature type="domain" description="TCP" evidence="7">
    <location>
        <begin position="52"/>
        <end position="106"/>
    </location>
</feature>
<keyword evidence="4" id="KW-0804">Transcription</keyword>
<proteinExistence type="predicted"/>
<evidence type="ECO:0000313" key="8">
    <source>
        <dbReference type="EMBL" id="CAK9312291.1"/>
    </source>
</evidence>
<evidence type="ECO:0000313" key="9">
    <source>
        <dbReference type="Proteomes" id="UP001642487"/>
    </source>
</evidence>
<gene>
    <name evidence="8" type="ORF">CITCOLO1_LOCUS3977</name>
</gene>
<keyword evidence="2" id="KW-0805">Transcription regulation</keyword>
<comment type="subcellular location">
    <subcellularLocation>
        <location evidence="1">Nucleus</location>
    </subcellularLocation>
</comment>
<evidence type="ECO:0000256" key="6">
    <source>
        <dbReference type="SAM" id="MobiDB-lite"/>
    </source>
</evidence>
<evidence type="ECO:0000256" key="3">
    <source>
        <dbReference type="ARBA" id="ARBA00023125"/>
    </source>
</evidence>
<evidence type="ECO:0000259" key="7">
    <source>
        <dbReference type="PROSITE" id="PS51369"/>
    </source>
</evidence>
<evidence type="ECO:0000256" key="4">
    <source>
        <dbReference type="ARBA" id="ARBA00023163"/>
    </source>
</evidence>
<dbReference type="PANTHER" id="PTHR31072">
    <property type="entry name" value="TRANSCRIPTION FACTOR TCP4-RELATED"/>
    <property type="match status" value="1"/>
</dbReference>
<feature type="region of interest" description="Disordered" evidence="6">
    <location>
        <begin position="26"/>
        <end position="62"/>
    </location>
</feature>
<dbReference type="Proteomes" id="UP001642487">
    <property type="component" value="Chromosome 10"/>
</dbReference>